<dbReference type="PANTHER" id="PTHR24064">
    <property type="entry name" value="SOLUTE CARRIER FAMILY 22 MEMBER"/>
    <property type="match status" value="1"/>
</dbReference>
<feature type="transmembrane region" description="Helical" evidence="8">
    <location>
        <begin position="335"/>
        <end position="355"/>
    </location>
</feature>
<accession>A0A2C5YFQ9</accession>
<evidence type="ECO:0000256" key="6">
    <source>
        <dbReference type="ARBA" id="ARBA00023136"/>
    </source>
</evidence>
<organism evidence="10 11">
    <name type="scientific">Ophiocordyceps australis</name>
    <dbReference type="NCBI Taxonomy" id="1399860"/>
    <lineage>
        <taxon>Eukaryota</taxon>
        <taxon>Fungi</taxon>
        <taxon>Dikarya</taxon>
        <taxon>Ascomycota</taxon>
        <taxon>Pezizomycotina</taxon>
        <taxon>Sordariomycetes</taxon>
        <taxon>Hypocreomycetidae</taxon>
        <taxon>Hypocreales</taxon>
        <taxon>Ophiocordycipitaceae</taxon>
        <taxon>Ophiocordyceps</taxon>
    </lineage>
</organism>
<dbReference type="EMBL" id="NJEU01001394">
    <property type="protein sequence ID" value="PHH67567.1"/>
    <property type="molecule type" value="Genomic_DNA"/>
</dbReference>
<dbReference type="Gene3D" id="1.20.1250.20">
    <property type="entry name" value="MFS general substrate transporter like domains"/>
    <property type="match status" value="2"/>
</dbReference>
<feature type="compositionally biased region" description="Basic and acidic residues" evidence="7">
    <location>
        <begin position="560"/>
        <end position="573"/>
    </location>
</feature>
<evidence type="ECO:0000256" key="7">
    <source>
        <dbReference type="SAM" id="MobiDB-lite"/>
    </source>
</evidence>
<keyword evidence="11" id="KW-1185">Reference proteome</keyword>
<feature type="transmembrane region" description="Helical" evidence="8">
    <location>
        <begin position="414"/>
        <end position="436"/>
    </location>
</feature>
<evidence type="ECO:0000256" key="4">
    <source>
        <dbReference type="ARBA" id="ARBA00022692"/>
    </source>
</evidence>
<evidence type="ECO:0000256" key="5">
    <source>
        <dbReference type="ARBA" id="ARBA00022989"/>
    </source>
</evidence>
<dbReference type="SUPFAM" id="SSF103473">
    <property type="entry name" value="MFS general substrate transporter"/>
    <property type="match status" value="1"/>
</dbReference>
<dbReference type="NCBIfam" id="TIGR00887">
    <property type="entry name" value="2A0109"/>
    <property type="match status" value="1"/>
</dbReference>
<dbReference type="CDD" id="cd17364">
    <property type="entry name" value="MFS_PhT"/>
    <property type="match status" value="1"/>
</dbReference>
<name>A0A2C5YFQ9_9HYPO</name>
<feature type="transmembrane region" description="Helical" evidence="8">
    <location>
        <begin position="133"/>
        <end position="150"/>
    </location>
</feature>
<dbReference type="GO" id="GO:0005315">
    <property type="term" value="F:phosphate transmembrane transporter activity"/>
    <property type="evidence" value="ECO:0007669"/>
    <property type="project" value="InterPro"/>
</dbReference>
<gene>
    <name evidence="10" type="ORF">CDD82_1323</name>
</gene>
<dbReference type="PROSITE" id="PS50850">
    <property type="entry name" value="MFS"/>
    <property type="match status" value="1"/>
</dbReference>
<keyword evidence="2" id="KW-0813">Transport</keyword>
<dbReference type="InterPro" id="IPR020846">
    <property type="entry name" value="MFS_dom"/>
</dbReference>
<dbReference type="InterPro" id="IPR005828">
    <property type="entry name" value="MFS_sugar_transport-like"/>
</dbReference>
<keyword evidence="5 8" id="KW-1133">Transmembrane helix</keyword>
<proteinExistence type="predicted"/>
<dbReference type="GO" id="GO:0016020">
    <property type="term" value="C:membrane"/>
    <property type="evidence" value="ECO:0007669"/>
    <property type="project" value="UniProtKB-SubCell"/>
</dbReference>
<sequence>MAASTPSPPPAAVTKTSGGNSAYHNFHNDFAHITDLNERRRLALAEVDKAPFGWYHVRACVVAGVGFFTDSYDIFTASLLTIMLGIVYYPGVGKMPTSSDNAIKLATSAGTVVGQLGFGYLADVVGRKRMYGLELIVIIFATLGQALTSGSPACDIIGLIIFWRVILGVGIGGDYPLSSIITSEFATTKWRGAMMAAVFAMQGLGQLGAAFVMLFATLGFRSQLEGARTPASCSGDCQVAVDKMWRLLIGFGAVPACIALYFRLTIPETPRYTFDVARDVEKAQDDVKAYMMGKHEGDPDAMARVAATRAAVDKLEVPKASWADFFRHYGKAKNAGLLLGTAGSWFCLDVAFYGLSLNNGTILGVIGYSTHGATSVYQYLYNTAVGNLIIVLAGAVPGYWVSVATIDTLGRKKIQMGGFIILTILFVVMGFAYWHISSSGLLAIYVLAQFFFNFGPNTTTFIVPGEVFPTRYRSTSHGISAAAGKIGSIIGQGAISVLRTRGATPQREAPWMDHVLEIYALFMLLGCFTTLLIPETARKTLEELSGEDDYASKPRTMMMNEREGSDDGAAKVV</sequence>
<dbReference type="InterPro" id="IPR005829">
    <property type="entry name" value="Sugar_transporter_CS"/>
</dbReference>
<feature type="transmembrane region" description="Helical" evidence="8">
    <location>
        <begin position="244"/>
        <end position="262"/>
    </location>
</feature>
<comment type="subcellular location">
    <subcellularLocation>
        <location evidence="1">Membrane</location>
        <topology evidence="1">Multi-pass membrane protein</topology>
    </subcellularLocation>
</comment>
<keyword evidence="3" id="KW-0592">Phosphate transport</keyword>
<dbReference type="GO" id="GO:0006817">
    <property type="term" value="P:phosphate ion transport"/>
    <property type="evidence" value="ECO:0007669"/>
    <property type="project" value="UniProtKB-KW"/>
</dbReference>
<feature type="domain" description="Major facilitator superfamily (MFS) profile" evidence="9">
    <location>
        <begin position="59"/>
        <end position="538"/>
    </location>
</feature>
<dbReference type="PROSITE" id="PS00217">
    <property type="entry name" value="SUGAR_TRANSPORT_2"/>
    <property type="match status" value="1"/>
</dbReference>
<dbReference type="InterPro" id="IPR004738">
    <property type="entry name" value="Phos_permease"/>
</dbReference>
<evidence type="ECO:0000256" key="8">
    <source>
        <dbReference type="SAM" id="Phobius"/>
    </source>
</evidence>
<dbReference type="InterPro" id="IPR036259">
    <property type="entry name" value="MFS_trans_sf"/>
</dbReference>
<evidence type="ECO:0000259" key="9">
    <source>
        <dbReference type="PROSITE" id="PS50850"/>
    </source>
</evidence>
<evidence type="ECO:0000313" key="10">
    <source>
        <dbReference type="EMBL" id="PHH67567.1"/>
    </source>
</evidence>
<evidence type="ECO:0000256" key="2">
    <source>
        <dbReference type="ARBA" id="ARBA00022448"/>
    </source>
</evidence>
<keyword evidence="4 8" id="KW-0812">Transmembrane</keyword>
<evidence type="ECO:0000313" key="11">
    <source>
        <dbReference type="Proteomes" id="UP000224854"/>
    </source>
</evidence>
<reference evidence="10 11" key="1">
    <citation type="submission" date="2017-06" db="EMBL/GenBank/DDBJ databases">
        <title>Ant-infecting Ophiocordyceps genomes reveal a high diversity of potential behavioral manipulation genes and a possible major role for enterotoxins.</title>
        <authorList>
            <person name="De Bekker C."/>
            <person name="Evans H.C."/>
            <person name="Brachmann A."/>
            <person name="Hughes D.P."/>
        </authorList>
    </citation>
    <scope>NUCLEOTIDE SEQUENCE [LARGE SCALE GENOMIC DNA]</scope>
    <source>
        <strain evidence="10 11">1348a</strain>
    </source>
</reference>
<feature type="transmembrane region" description="Helical" evidence="8">
    <location>
        <begin position="72"/>
        <end position="90"/>
    </location>
</feature>
<keyword evidence="6 8" id="KW-0472">Membrane</keyword>
<dbReference type="Proteomes" id="UP000224854">
    <property type="component" value="Unassembled WGS sequence"/>
</dbReference>
<evidence type="ECO:0000256" key="3">
    <source>
        <dbReference type="ARBA" id="ARBA00022592"/>
    </source>
</evidence>
<dbReference type="AlphaFoldDB" id="A0A2C5YFQ9"/>
<feature type="transmembrane region" description="Helical" evidence="8">
    <location>
        <begin position="379"/>
        <end position="402"/>
    </location>
</feature>
<protein>
    <recommendedName>
        <fullName evidence="9">Major facilitator superfamily (MFS) profile domain-containing protein</fullName>
    </recommendedName>
</protein>
<feature type="transmembrane region" description="Helical" evidence="8">
    <location>
        <begin position="442"/>
        <end position="463"/>
    </location>
</feature>
<comment type="caution">
    <text evidence="10">The sequence shown here is derived from an EMBL/GenBank/DDBJ whole genome shotgun (WGS) entry which is preliminary data.</text>
</comment>
<evidence type="ECO:0000256" key="1">
    <source>
        <dbReference type="ARBA" id="ARBA00004141"/>
    </source>
</evidence>
<feature type="region of interest" description="Disordered" evidence="7">
    <location>
        <begin position="543"/>
        <end position="573"/>
    </location>
</feature>
<feature type="transmembrane region" description="Helical" evidence="8">
    <location>
        <begin position="198"/>
        <end position="220"/>
    </location>
</feature>
<dbReference type="OrthoDB" id="433512at2759"/>
<feature type="transmembrane region" description="Helical" evidence="8">
    <location>
        <begin position="156"/>
        <end position="177"/>
    </location>
</feature>
<dbReference type="Pfam" id="PF00083">
    <property type="entry name" value="Sugar_tr"/>
    <property type="match status" value="1"/>
</dbReference>